<dbReference type="InterPro" id="IPR036640">
    <property type="entry name" value="ABC1_TM_sf"/>
</dbReference>
<dbReference type="PANTHER" id="PTHR45136:SF2">
    <property type="entry name" value="ABC TRANSPORTER DOMAIN-CONTAINING PROTEIN"/>
    <property type="match status" value="1"/>
</dbReference>
<dbReference type="InParanoid" id="A0A2P5FPZ7"/>
<evidence type="ECO:0000256" key="7">
    <source>
        <dbReference type="ARBA" id="ARBA00023180"/>
    </source>
</evidence>
<evidence type="ECO:0000256" key="4">
    <source>
        <dbReference type="ARBA" id="ARBA00022737"/>
    </source>
</evidence>
<evidence type="ECO:0000256" key="3">
    <source>
        <dbReference type="ARBA" id="ARBA00022692"/>
    </source>
</evidence>
<protein>
    <submittedName>
        <fullName evidence="8">Uncharacterized protein</fullName>
    </submittedName>
</protein>
<keyword evidence="3" id="KW-0812">Transmembrane</keyword>
<keyword evidence="6" id="KW-0472">Membrane</keyword>
<dbReference type="GO" id="GO:0005524">
    <property type="term" value="F:ATP binding"/>
    <property type="evidence" value="ECO:0007669"/>
    <property type="project" value="InterPro"/>
</dbReference>
<sequence>MVLDESSTKRVVLDESGTKRVKGSIGSIFMHADMVDMCLMALGFVGSVFDGITSRLPMFFTSHVVNAIGSASTRDNDASQHTINKNVVAMLYVAAISWVACFLG</sequence>
<evidence type="ECO:0000313" key="9">
    <source>
        <dbReference type="Proteomes" id="UP000237000"/>
    </source>
</evidence>
<accession>A0A2P5FPZ7</accession>
<keyword evidence="4" id="KW-0677">Repeat</keyword>
<dbReference type="OrthoDB" id="6500128at2759"/>
<gene>
    <name evidence="8" type="ORF">TorRG33x02_042820</name>
</gene>
<dbReference type="PANTHER" id="PTHR45136">
    <property type="entry name" value="ABC TRANSPORTER DOMAIN-CONTAINING PROTEIN"/>
    <property type="match status" value="1"/>
</dbReference>
<keyword evidence="2" id="KW-0813">Transport</keyword>
<organism evidence="8 9">
    <name type="scientific">Trema orientale</name>
    <name type="common">Charcoal tree</name>
    <name type="synonym">Celtis orientalis</name>
    <dbReference type="NCBI Taxonomy" id="63057"/>
    <lineage>
        <taxon>Eukaryota</taxon>
        <taxon>Viridiplantae</taxon>
        <taxon>Streptophyta</taxon>
        <taxon>Embryophyta</taxon>
        <taxon>Tracheophyta</taxon>
        <taxon>Spermatophyta</taxon>
        <taxon>Magnoliopsida</taxon>
        <taxon>eudicotyledons</taxon>
        <taxon>Gunneridae</taxon>
        <taxon>Pentapetalae</taxon>
        <taxon>rosids</taxon>
        <taxon>fabids</taxon>
        <taxon>Rosales</taxon>
        <taxon>Cannabaceae</taxon>
        <taxon>Trema</taxon>
    </lineage>
</organism>
<dbReference type="Gene3D" id="1.20.1560.10">
    <property type="entry name" value="ABC transporter type 1, transmembrane domain"/>
    <property type="match status" value="1"/>
</dbReference>
<reference evidence="9" key="1">
    <citation type="submission" date="2016-06" db="EMBL/GenBank/DDBJ databases">
        <title>Parallel loss of symbiosis genes in relatives of nitrogen-fixing non-legume Parasponia.</title>
        <authorList>
            <person name="Van Velzen R."/>
            <person name="Holmer R."/>
            <person name="Bu F."/>
            <person name="Rutten L."/>
            <person name="Van Zeijl A."/>
            <person name="Liu W."/>
            <person name="Santuari L."/>
            <person name="Cao Q."/>
            <person name="Sharma T."/>
            <person name="Shen D."/>
            <person name="Roswanjaya Y."/>
            <person name="Wardhani T."/>
            <person name="Kalhor M.S."/>
            <person name="Jansen J."/>
            <person name="Van den Hoogen J."/>
            <person name="Gungor B."/>
            <person name="Hartog M."/>
            <person name="Hontelez J."/>
            <person name="Verver J."/>
            <person name="Yang W.-C."/>
            <person name="Schijlen E."/>
            <person name="Repin R."/>
            <person name="Schilthuizen M."/>
            <person name="Schranz E."/>
            <person name="Heidstra R."/>
            <person name="Miyata K."/>
            <person name="Fedorova E."/>
            <person name="Kohlen W."/>
            <person name="Bisseling T."/>
            <person name="Smit S."/>
            <person name="Geurts R."/>
        </authorList>
    </citation>
    <scope>NUCLEOTIDE SEQUENCE [LARGE SCALE GENOMIC DNA]</scope>
    <source>
        <strain evidence="9">cv. RG33-2</strain>
    </source>
</reference>
<evidence type="ECO:0000256" key="6">
    <source>
        <dbReference type="ARBA" id="ARBA00023136"/>
    </source>
</evidence>
<dbReference type="AlphaFoldDB" id="A0A2P5FPZ7"/>
<name>A0A2P5FPZ7_TREOI</name>
<evidence type="ECO:0000256" key="5">
    <source>
        <dbReference type="ARBA" id="ARBA00022989"/>
    </source>
</evidence>
<comment type="caution">
    <text evidence="8">The sequence shown here is derived from an EMBL/GenBank/DDBJ whole genome shotgun (WGS) entry which is preliminary data.</text>
</comment>
<keyword evidence="5" id="KW-1133">Transmembrane helix</keyword>
<proteinExistence type="inferred from homology"/>
<keyword evidence="7" id="KW-0325">Glycoprotein</keyword>
<evidence type="ECO:0000313" key="8">
    <source>
        <dbReference type="EMBL" id="PON99864.1"/>
    </source>
</evidence>
<evidence type="ECO:0000256" key="1">
    <source>
        <dbReference type="ARBA" id="ARBA00007577"/>
    </source>
</evidence>
<comment type="similarity">
    <text evidence="1">Belongs to the ABC transporter superfamily. ABCB family. Multidrug resistance exporter (TC 3.A.1.201) subfamily.</text>
</comment>
<keyword evidence="9" id="KW-1185">Reference proteome</keyword>
<evidence type="ECO:0000256" key="2">
    <source>
        <dbReference type="ARBA" id="ARBA00022448"/>
    </source>
</evidence>
<dbReference type="GO" id="GO:0016020">
    <property type="term" value="C:membrane"/>
    <property type="evidence" value="ECO:0007669"/>
    <property type="project" value="InterPro"/>
</dbReference>
<dbReference type="EMBL" id="JXTC01000016">
    <property type="protein sequence ID" value="PON99864.1"/>
    <property type="molecule type" value="Genomic_DNA"/>
</dbReference>
<dbReference type="Proteomes" id="UP000237000">
    <property type="component" value="Unassembled WGS sequence"/>
</dbReference>
<dbReference type="STRING" id="63057.A0A2P5FPZ7"/>